<comment type="similarity">
    <text evidence="2">Belongs to the YbaB/EbfC family.</text>
</comment>
<dbReference type="PIRSF" id="PIRSF004555">
    <property type="entry name" value="UCP004555"/>
    <property type="match status" value="1"/>
</dbReference>
<sequence length="110" mass="11867">MMMKGGIAGMMKKAQKMQEDMVKAQEELADISVTGESGAGLVKIEMSCRHVVRKIEIDDSLLSDDKEMLEDLIGAAFNDALAKVEVASQEKMKSVTGGFELPAGMKLPGF</sequence>
<reference evidence="4 5" key="1">
    <citation type="journal article" date="2013" name="Genome Announc.">
        <title>Complete Genome Sequence of Wohlfahrtiimonas chitiniclastica Strain SH04, Isolated from Chrysomya megacephala Collected from Pudong International Airport in China.</title>
        <authorList>
            <person name="Cao X.M."/>
            <person name="Chen T."/>
            <person name="Xu L.Z."/>
            <person name="Yao L.S."/>
            <person name="Qi J."/>
            <person name="Zhang X.L."/>
            <person name="Yan Q.L."/>
            <person name="Deng Y.H."/>
            <person name="Guo T.Y."/>
            <person name="Wang J."/>
            <person name="Hu K.X."/>
            <person name="Xu B.L."/>
        </authorList>
    </citation>
    <scope>NUCLEOTIDE SEQUENCE [LARGE SCALE GENOMIC DNA]</scope>
    <source>
        <strain evidence="4 5">SH04</strain>
    </source>
</reference>
<dbReference type="PANTHER" id="PTHR33449">
    <property type="entry name" value="NUCLEOID-ASSOCIATED PROTEIN YBAB"/>
    <property type="match status" value="1"/>
</dbReference>
<keyword evidence="5" id="KW-1185">Reference proteome</keyword>
<dbReference type="GO" id="GO:0043590">
    <property type="term" value="C:bacterial nucleoid"/>
    <property type="evidence" value="ECO:0007669"/>
    <property type="project" value="UniProtKB-UniRule"/>
</dbReference>
<evidence type="ECO:0000256" key="2">
    <source>
        <dbReference type="HAMAP-Rule" id="MF_00274"/>
    </source>
</evidence>
<keyword evidence="3" id="KW-0175">Coiled coil</keyword>
<evidence type="ECO:0000313" key="4">
    <source>
        <dbReference type="EMBL" id="ELV08916.1"/>
    </source>
</evidence>
<comment type="caution">
    <text evidence="4">The sequence shown here is derived from an EMBL/GenBank/DDBJ whole genome shotgun (WGS) entry which is preliminary data.</text>
</comment>
<dbReference type="SUPFAM" id="SSF82607">
    <property type="entry name" value="YbaB-like"/>
    <property type="match status" value="1"/>
</dbReference>
<comment type="subunit">
    <text evidence="2">Homodimer.</text>
</comment>
<dbReference type="HAMAP" id="MF_00274">
    <property type="entry name" value="DNA_YbaB_EbfC"/>
    <property type="match status" value="1"/>
</dbReference>
<comment type="subcellular location">
    <subcellularLocation>
        <location evidence="2">Cytoplasm</location>
        <location evidence="2">Nucleoid</location>
    </subcellularLocation>
</comment>
<name>L8Y3B0_9GAMM</name>
<evidence type="ECO:0000313" key="5">
    <source>
        <dbReference type="Proteomes" id="UP000011617"/>
    </source>
</evidence>
<dbReference type="PANTHER" id="PTHR33449:SF1">
    <property type="entry name" value="NUCLEOID-ASSOCIATED PROTEIN YBAB"/>
    <property type="match status" value="1"/>
</dbReference>
<dbReference type="Pfam" id="PF02575">
    <property type="entry name" value="YbaB_DNA_bd"/>
    <property type="match status" value="1"/>
</dbReference>
<dbReference type="GO" id="GO:0005829">
    <property type="term" value="C:cytosol"/>
    <property type="evidence" value="ECO:0007669"/>
    <property type="project" value="TreeGrafter"/>
</dbReference>
<dbReference type="PATRIC" id="fig|1261130.3.peg.511"/>
<dbReference type="InterPro" id="IPR036894">
    <property type="entry name" value="YbaB-like_sf"/>
</dbReference>
<organism evidence="4 5">
    <name type="scientific">Wohlfahrtiimonas chitiniclastica SH04</name>
    <dbReference type="NCBI Taxonomy" id="1261130"/>
    <lineage>
        <taxon>Bacteria</taxon>
        <taxon>Pseudomonadati</taxon>
        <taxon>Pseudomonadota</taxon>
        <taxon>Gammaproteobacteria</taxon>
        <taxon>Cardiobacteriales</taxon>
        <taxon>Ignatzschineriaceae</taxon>
        <taxon>Wohlfahrtiimonas</taxon>
    </lineage>
</organism>
<dbReference type="NCBIfam" id="TIGR00103">
    <property type="entry name" value="DNA_YbaB_EbfC"/>
    <property type="match status" value="1"/>
</dbReference>
<dbReference type="AlphaFoldDB" id="L8Y3B0"/>
<dbReference type="OrthoDB" id="9808738at2"/>
<dbReference type="HOGENOM" id="CLU_140930_0_0_6"/>
<proteinExistence type="inferred from homology"/>
<protein>
    <recommendedName>
        <fullName evidence="2">Nucleoid-associated protein F387_00309</fullName>
    </recommendedName>
</protein>
<keyword evidence="2" id="KW-0963">Cytoplasm</keyword>
<evidence type="ECO:0000256" key="3">
    <source>
        <dbReference type="SAM" id="Coils"/>
    </source>
</evidence>
<keyword evidence="1 2" id="KW-0238">DNA-binding</keyword>
<evidence type="ECO:0000256" key="1">
    <source>
        <dbReference type="ARBA" id="ARBA00023125"/>
    </source>
</evidence>
<dbReference type="InterPro" id="IPR004401">
    <property type="entry name" value="YbaB/EbfC"/>
</dbReference>
<dbReference type="Gene3D" id="3.30.1310.10">
    <property type="entry name" value="Nucleoid-associated protein YbaB-like domain"/>
    <property type="match status" value="1"/>
</dbReference>
<dbReference type="EMBL" id="AOBV01000002">
    <property type="protein sequence ID" value="ELV08916.1"/>
    <property type="molecule type" value="Genomic_DNA"/>
</dbReference>
<feature type="coiled-coil region" evidence="3">
    <location>
        <begin position="7"/>
        <end position="34"/>
    </location>
</feature>
<comment type="function">
    <text evidence="2">Binds to DNA and alters its conformation. May be involved in regulation of gene expression, nucleoid organization and DNA protection.</text>
</comment>
<dbReference type="Proteomes" id="UP000011617">
    <property type="component" value="Unassembled WGS sequence"/>
</dbReference>
<dbReference type="GO" id="GO:0003677">
    <property type="term" value="F:DNA binding"/>
    <property type="evidence" value="ECO:0007669"/>
    <property type="project" value="UniProtKB-UniRule"/>
</dbReference>
<accession>L8Y3B0</accession>
<gene>
    <name evidence="4" type="ORF">F387_00309</name>
</gene>